<dbReference type="GO" id="GO:0005524">
    <property type="term" value="F:ATP binding"/>
    <property type="evidence" value="ECO:0007669"/>
    <property type="project" value="UniProtKB-KW"/>
</dbReference>
<dbReference type="SUPFAM" id="SSF54211">
    <property type="entry name" value="Ribosomal protein S5 domain 2-like"/>
    <property type="match status" value="1"/>
</dbReference>
<dbReference type="PROSITE" id="PS00627">
    <property type="entry name" value="GHMP_KINASES_ATP"/>
    <property type="match status" value="1"/>
</dbReference>
<accession>A0A1E5R7T5</accession>
<dbReference type="Pfam" id="PF08544">
    <property type="entry name" value="GHMP_kinases_C"/>
    <property type="match status" value="1"/>
</dbReference>
<feature type="domain" description="GHMP kinase C-terminal" evidence="16">
    <location>
        <begin position="334"/>
        <end position="393"/>
    </location>
</feature>
<keyword evidence="14" id="KW-0753">Steroid metabolism</keyword>
<keyword evidence="4 14" id="KW-0963">Cytoplasm</keyword>
<comment type="caution">
    <text evidence="17">The sequence shown here is derived from an EMBL/GenBank/DDBJ whole genome shotgun (WGS) entry which is preliminary data.</text>
</comment>
<keyword evidence="5 14" id="KW-0444">Lipid biosynthesis</keyword>
<dbReference type="InterPro" id="IPR014721">
    <property type="entry name" value="Ribsml_uS5_D2-typ_fold_subgr"/>
</dbReference>
<dbReference type="EC" id="2.7.1.36" evidence="3 14"/>
<evidence type="ECO:0000313" key="17">
    <source>
        <dbReference type="EMBL" id="OEJ82979.1"/>
    </source>
</evidence>
<comment type="catalytic activity">
    <reaction evidence="12">
        <text>(R)-mevalonate + ATP = (R)-5-phosphomevalonate + ADP + H(+)</text>
        <dbReference type="Rhea" id="RHEA:17065"/>
        <dbReference type="ChEBI" id="CHEBI:15378"/>
        <dbReference type="ChEBI" id="CHEBI:30616"/>
        <dbReference type="ChEBI" id="CHEBI:36464"/>
        <dbReference type="ChEBI" id="CHEBI:58146"/>
        <dbReference type="ChEBI" id="CHEBI:456216"/>
        <dbReference type="EC" id="2.7.1.36"/>
    </reaction>
    <physiologicalReaction direction="left-to-right" evidence="12">
        <dbReference type="Rhea" id="RHEA:17066"/>
    </physiologicalReaction>
</comment>
<dbReference type="AlphaFoldDB" id="A0A1E5R7T5"/>
<evidence type="ECO:0000256" key="10">
    <source>
        <dbReference type="ARBA" id="ARBA00022842"/>
    </source>
</evidence>
<protein>
    <recommendedName>
        <fullName evidence="3 14">Mevalonate kinase</fullName>
        <shortName evidence="14">MK</shortName>
        <ecNumber evidence="3 14">2.7.1.36</ecNumber>
    </recommendedName>
</protein>
<dbReference type="PANTHER" id="PTHR43290:SF2">
    <property type="entry name" value="MEVALONATE KINASE"/>
    <property type="match status" value="1"/>
</dbReference>
<dbReference type="OrthoDB" id="1652964at2759"/>
<evidence type="ECO:0000256" key="4">
    <source>
        <dbReference type="ARBA" id="ARBA00022490"/>
    </source>
</evidence>
<evidence type="ECO:0000256" key="12">
    <source>
        <dbReference type="ARBA" id="ARBA00029310"/>
    </source>
</evidence>
<keyword evidence="14" id="KW-0756">Sterol biosynthesis</keyword>
<keyword evidence="9 14" id="KW-0067">ATP-binding</keyword>
<evidence type="ECO:0000259" key="15">
    <source>
        <dbReference type="Pfam" id="PF00288"/>
    </source>
</evidence>
<dbReference type="InParanoid" id="A0A1E5R7T5"/>
<dbReference type="UniPathway" id="UPA00057">
    <property type="reaction ID" value="UER00098"/>
</dbReference>
<dbReference type="Pfam" id="PF00288">
    <property type="entry name" value="GHMP_kinases_N"/>
    <property type="match status" value="1"/>
</dbReference>
<keyword evidence="11 14" id="KW-0443">Lipid metabolism</keyword>
<dbReference type="InterPro" id="IPR006204">
    <property type="entry name" value="GHMP_kinase_N_dom"/>
</dbReference>
<dbReference type="FunCoup" id="A0A1E5R7T5">
    <property type="interactions" value="431"/>
</dbReference>
<evidence type="ECO:0000256" key="2">
    <source>
        <dbReference type="ARBA" id="ARBA00006495"/>
    </source>
</evidence>
<dbReference type="InterPro" id="IPR006205">
    <property type="entry name" value="Mev_gal_kin"/>
</dbReference>
<dbReference type="InterPro" id="IPR020568">
    <property type="entry name" value="Ribosomal_Su5_D2-typ_SF"/>
</dbReference>
<comment type="pathway">
    <text evidence="13 14">Isoprenoid biosynthesis; isopentenyl diphosphate biosynthesis via mevalonate pathway; isopentenyl diphosphate from (R)-mevalonate: step 1/3.</text>
</comment>
<evidence type="ECO:0000256" key="3">
    <source>
        <dbReference type="ARBA" id="ARBA00012103"/>
    </source>
</evidence>
<evidence type="ECO:0000256" key="1">
    <source>
        <dbReference type="ARBA" id="ARBA00004496"/>
    </source>
</evidence>
<dbReference type="GO" id="GO:0004496">
    <property type="term" value="F:mevalonate kinase activity"/>
    <property type="evidence" value="ECO:0007669"/>
    <property type="project" value="UniProtKB-EC"/>
</dbReference>
<name>A0A1E5R7T5_9ASCO</name>
<keyword evidence="10" id="KW-0460">Magnesium</keyword>
<keyword evidence="7 14" id="KW-0547">Nucleotide-binding</keyword>
<feature type="domain" description="GHMP kinase N-terminal" evidence="15">
    <location>
        <begin position="153"/>
        <end position="232"/>
    </location>
</feature>
<evidence type="ECO:0000256" key="6">
    <source>
        <dbReference type="ARBA" id="ARBA00022679"/>
    </source>
</evidence>
<dbReference type="InterPro" id="IPR036554">
    <property type="entry name" value="GHMP_kinase_C_sf"/>
</dbReference>
<dbReference type="STRING" id="56408.A0A1E5R7T5"/>
<keyword evidence="8 14" id="KW-0418">Kinase</keyword>
<evidence type="ECO:0000256" key="14">
    <source>
        <dbReference type="RuleBase" id="RU363087"/>
    </source>
</evidence>
<dbReference type="Proteomes" id="UP000095728">
    <property type="component" value="Unassembled WGS sequence"/>
</dbReference>
<dbReference type="GO" id="GO:0006696">
    <property type="term" value="P:ergosterol biosynthetic process"/>
    <property type="evidence" value="ECO:0007669"/>
    <property type="project" value="TreeGrafter"/>
</dbReference>
<dbReference type="GO" id="GO:0005829">
    <property type="term" value="C:cytosol"/>
    <property type="evidence" value="ECO:0007669"/>
    <property type="project" value="TreeGrafter"/>
</dbReference>
<evidence type="ECO:0000256" key="5">
    <source>
        <dbReference type="ARBA" id="ARBA00022516"/>
    </source>
</evidence>
<dbReference type="PRINTS" id="PR00959">
    <property type="entry name" value="MEVGALKINASE"/>
</dbReference>
<dbReference type="Gene3D" id="3.30.230.10">
    <property type="match status" value="1"/>
</dbReference>
<evidence type="ECO:0000313" key="18">
    <source>
        <dbReference type="Proteomes" id="UP000095728"/>
    </source>
</evidence>
<evidence type="ECO:0000256" key="8">
    <source>
        <dbReference type="ARBA" id="ARBA00022777"/>
    </source>
</evidence>
<dbReference type="InterPro" id="IPR006203">
    <property type="entry name" value="GHMP_knse_ATP-bd_CS"/>
</dbReference>
<dbReference type="Gene3D" id="3.30.70.890">
    <property type="entry name" value="GHMP kinase, C-terminal domain"/>
    <property type="match status" value="1"/>
</dbReference>
<dbReference type="GO" id="GO:0019287">
    <property type="term" value="P:isopentenyl diphosphate biosynthetic process, mevalonate pathway"/>
    <property type="evidence" value="ECO:0007669"/>
    <property type="project" value="UniProtKB-UniPathway"/>
</dbReference>
<comment type="function">
    <text evidence="14">Mevalonate kinase; part of the second module of ergosterol biosynthesis pathway that includes the middle steps of the pathway. The second module is carried out in the vacuole and involves the formation of farnesyl diphosphate, which is also an important intermediate in the biosynthesis of ubiquinone, dolichol, heme and prenylated proteins.</text>
</comment>
<comment type="similarity">
    <text evidence="2 14">Belongs to the GHMP kinase family. Mevalonate kinase subfamily.</text>
</comment>
<dbReference type="SUPFAM" id="SSF55060">
    <property type="entry name" value="GHMP Kinase, C-terminal domain"/>
    <property type="match status" value="1"/>
</dbReference>
<dbReference type="NCBIfam" id="TIGR00549">
    <property type="entry name" value="mevalon_kin"/>
    <property type="match status" value="1"/>
</dbReference>
<evidence type="ECO:0000256" key="7">
    <source>
        <dbReference type="ARBA" id="ARBA00022741"/>
    </source>
</evidence>
<comment type="subcellular location">
    <subcellularLocation>
        <location evidence="1 14">Cytoplasm</location>
    </subcellularLocation>
</comment>
<reference evidence="18" key="1">
    <citation type="journal article" date="2016" name="Genome Announc.">
        <title>Genome sequences of three species of Hanseniaspora isolated from spontaneous wine fermentations.</title>
        <authorList>
            <person name="Sternes P.R."/>
            <person name="Lee D."/>
            <person name="Kutyna D.R."/>
            <person name="Borneman A.R."/>
        </authorList>
    </citation>
    <scope>NUCLEOTIDE SEQUENCE [LARGE SCALE GENOMIC DNA]</scope>
    <source>
        <strain evidence="18">AWRI3579</strain>
    </source>
</reference>
<gene>
    <name evidence="17" type="ORF">AWRI3579_g3464</name>
</gene>
<organism evidence="17 18">
    <name type="scientific">Hanseniaspora osmophila</name>
    <dbReference type="NCBI Taxonomy" id="56408"/>
    <lineage>
        <taxon>Eukaryota</taxon>
        <taxon>Fungi</taxon>
        <taxon>Dikarya</taxon>
        <taxon>Ascomycota</taxon>
        <taxon>Saccharomycotina</taxon>
        <taxon>Saccharomycetes</taxon>
        <taxon>Saccharomycodales</taxon>
        <taxon>Saccharomycodaceae</taxon>
        <taxon>Hanseniaspora</taxon>
    </lineage>
</organism>
<dbReference type="PANTHER" id="PTHR43290">
    <property type="entry name" value="MEVALONATE KINASE"/>
    <property type="match status" value="1"/>
</dbReference>
<evidence type="ECO:0000259" key="16">
    <source>
        <dbReference type="Pfam" id="PF08544"/>
    </source>
</evidence>
<evidence type="ECO:0000256" key="13">
    <source>
        <dbReference type="ARBA" id="ARBA00029438"/>
    </source>
</evidence>
<keyword evidence="18" id="KW-1185">Reference proteome</keyword>
<keyword evidence="6 14" id="KW-0808">Transferase</keyword>
<dbReference type="InterPro" id="IPR013750">
    <property type="entry name" value="GHMP_kinase_C_dom"/>
</dbReference>
<dbReference type="EMBL" id="LPNM01000009">
    <property type="protein sequence ID" value="OEJ82979.1"/>
    <property type="molecule type" value="Genomic_DNA"/>
</dbReference>
<sequence length="461" mass="50436">MPNIQMTQDSAFSPFVATAPGKVIIFGEHSAVYGQPAIAAAVSTLRTYLLVVPTKRQDTHNSEIVELSFPDIKFDHEWTKEDLQECANYASKLISNASQTAQKSIENMDLDDTLAKMIGELLHKTLPDCTNQLHHAAALCFLYLYFIICPKLTNAKFILKSNLPIGAGLGSSASISVCLSLAFMKLSNDARFQNIHTLNSEVKDLVNKFSLIGEKCIHGTPSGIDNAVATYGNAVLFQKLLDPSEQQRAGVTNKMEILNEFPEIPMILTNTKIPKSTKTLVSNVNILFQKNPLIFDPIFQAMGHITNKGHETLTNIYKLNDENGNVKKKTKLMNDLLELVKVNHGLLTSMNVSHPGLEKIVNLSTELQVGATKLTGAGGGGCALTILNDVGNETNGKEALENMALFEKTLIDDYKYDIYRTGLGGKGAYLLPSLDQSIIEEFQSADGLPSSILNYINSKIV</sequence>
<evidence type="ECO:0000256" key="9">
    <source>
        <dbReference type="ARBA" id="ARBA00022840"/>
    </source>
</evidence>
<evidence type="ECO:0000256" key="11">
    <source>
        <dbReference type="ARBA" id="ARBA00023098"/>
    </source>
</evidence>
<keyword evidence="14" id="KW-0752">Steroid biosynthesis</keyword>
<keyword evidence="14" id="KW-1207">Sterol metabolism</keyword>
<proteinExistence type="inferred from homology"/>